<evidence type="ECO:0000313" key="1">
    <source>
        <dbReference type="EMBL" id="KAJ1214101.1"/>
    </source>
</evidence>
<keyword evidence="2" id="KW-1185">Reference proteome</keyword>
<protein>
    <submittedName>
        <fullName evidence="1">Uncharacterized protein</fullName>
    </submittedName>
</protein>
<evidence type="ECO:0000313" key="2">
    <source>
        <dbReference type="Proteomes" id="UP001066276"/>
    </source>
</evidence>
<gene>
    <name evidence="1" type="ORF">NDU88_001728</name>
</gene>
<comment type="caution">
    <text evidence="1">The sequence shown here is derived from an EMBL/GenBank/DDBJ whole genome shotgun (WGS) entry which is preliminary data.</text>
</comment>
<accession>A0AAV7WME1</accession>
<sequence>MQMEEGAACALERTSRFSAERFIALSQARICRHLIWFSRVQAWSGLFARHRYVVERGTSHEECMFSARFFVLQSSGAEQTYYRLSRTKHYM</sequence>
<dbReference type="AlphaFoldDB" id="A0AAV7WME1"/>
<proteinExistence type="predicted"/>
<dbReference type="EMBL" id="JANPWB010000001">
    <property type="protein sequence ID" value="KAJ1214101.1"/>
    <property type="molecule type" value="Genomic_DNA"/>
</dbReference>
<dbReference type="Proteomes" id="UP001066276">
    <property type="component" value="Chromosome 1_1"/>
</dbReference>
<name>A0AAV7WME1_PLEWA</name>
<reference evidence="1" key="1">
    <citation type="journal article" date="2022" name="bioRxiv">
        <title>Sequencing and chromosome-scale assembly of the giantPleurodeles waltlgenome.</title>
        <authorList>
            <person name="Brown T."/>
            <person name="Elewa A."/>
            <person name="Iarovenko S."/>
            <person name="Subramanian E."/>
            <person name="Araus A.J."/>
            <person name="Petzold A."/>
            <person name="Susuki M."/>
            <person name="Suzuki K.-i.T."/>
            <person name="Hayashi T."/>
            <person name="Toyoda A."/>
            <person name="Oliveira C."/>
            <person name="Osipova E."/>
            <person name="Leigh N.D."/>
            <person name="Simon A."/>
            <person name="Yun M.H."/>
        </authorList>
    </citation>
    <scope>NUCLEOTIDE SEQUENCE</scope>
    <source>
        <strain evidence="1">20211129_DDA</strain>
        <tissue evidence="1">Liver</tissue>
    </source>
</reference>
<organism evidence="1 2">
    <name type="scientific">Pleurodeles waltl</name>
    <name type="common">Iberian ribbed newt</name>
    <dbReference type="NCBI Taxonomy" id="8319"/>
    <lineage>
        <taxon>Eukaryota</taxon>
        <taxon>Metazoa</taxon>
        <taxon>Chordata</taxon>
        <taxon>Craniata</taxon>
        <taxon>Vertebrata</taxon>
        <taxon>Euteleostomi</taxon>
        <taxon>Amphibia</taxon>
        <taxon>Batrachia</taxon>
        <taxon>Caudata</taxon>
        <taxon>Salamandroidea</taxon>
        <taxon>Salamandridae</taxon>
        <taxon>Pleurodelinae</taxon>
        <taxon>Pleurodeles</taxon>
    </lineage>
</organism>